<reference evidence="7 8" key="1">
    <citation type="submission" date="2024-07" db="EMBL/GenBank/DDBJ databases">
        <title>Section-level genome sequencing and comparative genomics of Aspergillus sections Usti and Cavernicolus.</title>
        <authorList>
            <consortium name="Lawrence Berkeley National Laboratory"/>
            <person name="Nybo J.L."/>
            <person name="Vesth T.C."/>
            <person name="Theobald S."/>
            <person name="Frisvad J.C."/>
            <person name="Larsen T.O."/>
            <person name="Kjaerboelling I."/>
            <person name="Rothschild-Mancinelli K."/>
            <person name="Lyhne E.K."/>
            <person name="Kogle M.E."/>
            <person name="Barry K."/>
            <person name="Clum A."/>
            <person name="Na H."/>
            <person name="Ledsgaard L."/>
            <person name="Lin J."/>
            <person name="Lipzen A."/>
            <person name="Kuo A."/>
            <person name="Riley R."/>
            <person name="Mondo S."/>
            <person name="Labutti K."/>
            <person name="Haridas S."/>
            <person name="Pangalinan J."/>
            <person name="Salamov A.A."/>
            <person name="Simmons B.A."/>
            <person name="Magnuson J.K."/>
            <person name="Chen J."/>
            <person name="Drula E."/>
            <person name="Henrissat B."/>
            <person name="Wiebenga A."/>
            <person name="Lubbers R.J."/>
            <person name="Gomes A.C."/>
            <person name="Makela M.R."/>
            <person name="Stajich J."/>
            <person name="Grigoriev I.V."/>
            <person name="Mortensen U.H."/>
            <person name="De Vries R.P."/>
            <person name="Baker S.E."/>
            <person name="Andersen M.R."/>
        </authorList>
    </citation>
    <scope>NUCLEOTIDE SEQUENCE [LARGE SCALE GENOMIC DNA]</scope>
    <source>
        <strain evidence="7 8">CBS 209.92</strain>
    </source>
</reference>
<accession>A0ABR4GI96</accession>
<keyword evidence="8" id="KW-1185">Reference proteome</keyword>
<evidence type="ECO:0000313" key="8">
    <source>
        <dbReference type="Proteomes" id="UP001610563"/>
    </source>
</evidence>
<dbReference type="InterPro" id="IPR029071">
    <property type="entry name" value="Ubiquitin-like_domsf"/>
</dbReference>
<evidence type="ECO:0000256" key="3">
    <source>
        <dbReference type="ARBA" id="ARBA00022989"/>
    </source>
</evidence>
<evidence type="ECO:0000256" key="5">
    <source>
        <dbReference type="SAM" id="MobiDB-lite"/>
    </source>
</evidence>
<feature type="domain" description="Ubiquitin-like" evidence="6">
    <location>
        <begin position="15"/>
        <end position="78"/>
    </location>
</feature>
<dbReference type="PANTHER" id="PTHR12943">
    <property type="entry name" value="HOMOCYSTEINE-RESPONSIVE ENDOPLASMIC RETICULUM-RESIDENT UNIQUITIN-LIKE DOMAIN HERPUD PROTEIN FAMILY MEMBER"/>
    <property type="match status" value="1"/>
</dbReference>
<proteinExistence type="predicted"/>
<keyword evidence="4" id="KW-0472">Membrane</keyword>
<dbReference type="SUPFAM" id="SSF54236">
    <property type="entry name" value="Ubiquitin-like"/>
    <property type="match status" value="1"/>
</dbReference>
<sequence length="609" mass="66804">MSQSEEPSSPRSLIVHVLCPSVPAPNRFTFDNLSLNTTVADLKARLSRSIPSQPAVDSQRLFYLGKPLLDDGATLQSLFGPLNGSEFSIHLVLPPSQPQSSGSASSTSNYESLSPYQASTSIPRDNPPQYSTEQMNSRARHRPSGQLSQTDMARALQESARRRLIELNQRNGGFSHHGSWDSATSALWASSRLHRSPLHIPEPSAPGTHTTAPFVATTTSPYLASAHELPLPGEVQPRLRLLKQYISLAEEQLNCGIAPSLDHVIQLRTQLFKLLDDQLQRPFSERGEHLEPLVSRVFEISSRADILRQRHLLTVHHGSSRAAAPMYLLSSPDGYQAVVASPTAADTSRQISWAHGTTTSANNAPVPDAQQPLAEAAVMENVVRQAVLNQRPAVADGQLGLGRNLRRLWLFVRLYFFCFMFSPAGTWTRIIYVALAVVASILSETSVPRRMYELILAPVQRHLEGLVHFAPEEPVPPHTQGTEGTGDEATTNQVGIRGDREVNWTAGLHHSLRRVERSAALFIASLVPGVGERHIEVRNAAEAARNAELARQEEERRRQEEEASAAATGEQDTEDRPQEGTAPASNWSTRASTGSPTPTERQPLIPQEA</sequence>
<organism evidence="7 8">
    <name type="scientific">Aspergillus keveii</name>
    <dbReference type="NCBI Taxonomy" id="714993"/>
    <lineage>
        <taxon>Eukaryota</taxon>
        <taxon>Fungi</taxon>
        <taxon>Dikarya</taxon>
        <taxon>Ascomycota</taxon>
        <taxon>Pezizomycotina</taxon>
        <taxon>Eurotiomycetes</taxon>
        <taxon>Eurotiomycetidae</taxon>
        <taxon>Eurotiales</taxon>
        <taxon>Aspergillaceae</taxon>
        <taxon>Aspergillus</taxon>
        <taxon>Aspergillus subgen. Nidulantes</taxon>
    </lineage>
</organism>
<evidence type="ECO:0000313" key="7">
    <source>
        <dbReference type="EMBL" id="KAL2798776.1"/>
    </source>
</evidence>
<protein>
    <recommendedName>
        <fullName evidence="6">Ubiquitin-like domain-containing protein</fullName>
    </recommendedName>
</protein>
<feature type="region of interest" description="Disordered" evidence="5">
    <location>
        <begin position="546"/>
        <end position="609"/>
    </location>
</feature>
<feature type="compositionally biased region" description="Basic and acidic residues" evidence="5">
    <location>
        <begin position="548"/>
        <end position="561"/>
    </location>
</feature>
<dbReference type="Proteomes" id="UP001610563">
    <property type="component" value="Unassembled WGS sequence"/>
</dbReference>
<feature type="compositionally biased region" description="Low complexity" evidence="5">
    <location>
        <begin position="98"/>
        <end position="108"/>
    </location>
</feature>
<evidence type="ECO:0000259" key="6">
    <source>
        <dbReference type="PROSITE" id="PS50053"/>
    </source>
</evidence>
<feature type="compositionally biased region" description="Polar residues" evidence="5">
    <location>
        <begin position="583"/>
        <end position="600"/>
    </location>
</feature>
<evidence type="ECO:0000256" key="1">
    <source>
        <dbReference type="ARBA" id="ARBA00004370"/>
    </source>
</evidence>
<dbReference type="Gene3D" id="3.10.20.90">
    <property type="entry name" value="Phosphatidylinositol 3-kinase Catalytic Subunit, Chain A, domain 1"/>
    <property type="match status" value="1"/>
</dbReference>
<dbReference type="PROSITE" id="PS50053">
    <property type="entry name" value="UBIQUITIN_2"/>
    <property type="match status" value="1"/>
</dbReference>
<comment type="caution">
    <text evidence="7">The sequence shown here is derived from an EMBL/GenBank/DDBJ whole genome shotgun (WGS) entry which is preliminary data.</text>
</comment>
<dbReference type="PANTHER" id="PTHR12943:SF27">
    <property type="entry name" value="HOMOCYSTEINE-INDUCED ENDOPLASMIC RETICULUM PROTEIN, ISOFORM A"/>
    <property type="match status" value="1"/>
</dbReference>
<feature type="region of interest" description="Disordered" evidence="5">
    <location>
        <begin position="93"/>
        <end position="151"/>
    </location>
</feature>
<gene>
    <name evidence="7" type="ORF">BJX66DRAFT_294823</name>
</gene>
<comment type="subcellular location">
    <subcellularLocation>
        <location evidence="1">Membrane</location>
    </subcellularLocation>
</comment>
<dbReference type="EMBL" id="JBFTWV010000011">
    <property type="protein sequence ID" value="KAL2798776.1"/>
    <property type="molecule type" value="Genomic_DNA"/>
</dbReference>
<dbReference type="InterPro" id="IPR000626">
    <property type="entry name" value="Ubiquitin-like_dom"/>
</dbReference>
<dbReference type="InterPro" id="IPR039751">
    <property type="entry name" value="HERPUD1/2"/>
</dbReference>
<evidence type="ECO:0000256" key="4">
    <source>
        <dbReference type="ARBA" id="ARBA00023136"/>
    </source>
</evidence>
<evidence type="ECO:0000256" key="2">
    <source>
        <dbReference type="ARBA" id="ARBA00022692"/>
    </source>
</evidence>
<keyword evidence="2" id="KW-0812">Transmembrane</keyword>
<keyword evidence="3" id="KW-1133">Transmembrane helix</keyword>
<feature type="compositionally biased region" description="Polar residues" evidence="5">
    <location>
        <begin position="109"/>
        <end position="137"/>
    </location>
</feature>
<name>A0ABR4GI96_9EURO</name>